<protein>
    <submittedName>
        <fullName evidence="2">Uncharacterized protein</fullName>
    </submittedName>
</protein>
<keyword evidence="3" id="KW-1185">Reference proteome</keyword>
<evidence type="ECO:0000313" key="3">
    <source>
        <dbReference type="Proteomes" id="UP000308730"/>
    </source>
</evidence>
<feature type="region of interest" description="Disordered" evidence="1">
    <location>
        <begin position="497"/>
        <end position="518"/>
    </location>
</feature>
<sequence>MPLGVDIDEVRKAAMHSAAERAKLRRQQEEEERERERERARRKAAELEARMKEAEEKAAPPKVEPEAKAKPVASEAEADEEVEIVDFSELGRLVGQDPTAPVEQEPSPVYNAQASRPPRPVATDFFEDNLSRQQDEAPSEITTWRRKSTTDAVQSPSTPEQPARSPDKPDLHISPPPPQSHIPPHRRSSTASEDHQRQHVPYGHPRSPLTPSYREAPMSALDDTMARIRGALTGLQHKPEPPAPKQTPKWIPPALRERPAAAHDESSDEIFDVTVPEPPRSPKPAWNQFVAKVPSVSHVVDPPLSKRQEHMAKTVPHVRSDIFSWDPPIDGMNRKDFHLNDLLFPRPIASKGGRLRYNVSLPRVQVDKAGNPVVNLPLRPPVASLTNGAFGKKKADESSSWRKTVAHAAVNGEALQGLDTTSRSPPPDTQVNAATTQEKDEAVSPTVSVAPVRSRSQPKMPEGSDVAFYRDSRAEIDSTPVAPVKFIVSSELEESTVSNVNGTTTGPQHRVNGDISPPPISRVVMTDSSVIAGLQNAAVQQIANDTKAETGHHTKSHVPVVIEVIAASLFSEGFSVQTRYAFKSCVRSYV</sequence>
<dbReference type="OrthoDB" id="2504896at2759"/>
<name>A0A4S4N3D0_9APHY</name>
<dbReference type="AlphaFoldDB" id="A0A4S4N3D0"/>
<gene>
    <name evidence="2" type="ORF">EUX98_g1859</name>
</gene>
<dbReference type="Proteomes" id="UP000308730">
    <property type="component" value="Unassembled WGS sequence"/>
</dbReference>
<feature type="compositionally biased region" description="Polar residues" evidence="1">
    <location>
        <begin position="497"/>
        <end position="507"/>
    </location>
</feature>
<feature type="compositionally biased region" description="Basic and acidic residues" evidence="1">
    <location>
        <begin position="8"/>
        <end position="69"/>
    </location>
</feature>
<proteinExistence type="predicted"/>
<evidence type="ECO:0000313" key="2">
    <source>
        <dbReference type="EMBL" id="THH32348.1"/>
    </source>
</evidence>
<organism evidence="2 3">
    <name type="scientific">Antrodiella citrinella</name>
    <dbReference type="NCBI Taxonomy" id="2447956"/>
    <lineage>
        <taxon>Eukaryota</taxon>
        <taxon>Fungi</taxon>
        <taxon>Dikarya</taxon>
        <taxon>Basidiomycota</taxon>
        <taxon>Agaricomycotina</taxon>
        <taxon>Agaricomycetes</taxon>
        <taxon>Polyporales</taxon>
        <taxon>Steccherinaceae</taxon>
        <taxon>Antrodiella</taxon>
    </lineage>
</organism>
<evidence type="ECO:0000256" key="1">
    <source>
        <dbReference type="SAM" id="MobiDB-lite"/>
    </source>
</evidence>
<feature type="region of interest" description="Disordered" evidence="1">
    <location>
        <begin position="378"/>
        <end position="398"/>
    </location>
</feature>
<comment type="caution">
    <text evidence="2">The sequence shown here is derived from an EMBL/GenBank/DDBJ whole genome shotgun (WGS) entry which is preliminary data.</text>
</comment>
<feature type="region of interest" description="Disordered" evidence="1">
    <location>
        <begin position="412"/>
        <end position="464"/>
    </location>
</feature>
<reference evidence="2 3" key="1">
    <citation type="submission" date="2019-02" db="EMBL/GenBank/DDBJ databases">
        <title>Genome sequencing of the rare red list fungi Antrodiella citrinella (Flaviporus citrinellus).</title>
        <authorList>
            <person name="Buettner E."/>
            <person name="Kellner H."/>
        </authorList>
    </citation>
    <scope>NUCLEOTIDE SEQUENCE [LARGE SCALE GENOMIC DNA]</scope>
    <source>
        <strain evidence="2 3">DSM 108506</strain>
    </source>
</reference>
<feature type="compositionally biased region" description="Polar residues" evidence="1">
    <location>
        <begin position="150"/>
        <end position="160"/>
    </location>
</feature>
<feature type="region of interest" description="Disordered" evidence="1">
    <location>
        <begin position="1"/>
        <end position="251"/>
    </location>
</feature>
<feature type="compositionally biased region" description="Acidic residues" evidence="1">
    <location>
        <begin position="76"/>
        <end position="86"/>
    </location>
</feature>
<accession>A0A4S4N3D0</accession>
<dbReference type="EMBL" id="SGPM01000024">
    <property type="protein sequence ID" value="THH32348.1"/>
    <property type="molecule type" value="Genomic_DNA"/>
</dbReference>
<feature type="compositionally biased region" description="Polar residues" evidence="1">
    <location>
        <begin position="418"/>
        <end position="436"/>
    </location>
</feature>